<dbReference type="Proteomes" id="UP000815325">
    <property type="component" value="Unassembled WGS sequence"/>
</dbReference>
<dbReference type="PANTHER" id="PTHR21442">
    <property type="entry name" value="CILIA- AND FLAGELLA-ASSOCIATED PROTEIN 206"/>
    <property type="match status" value="1"/>
</dbReference>
<keyword evidence="11" id="KW-1185">Reference proteome</keyword>
<dbReference type="PANTHER" id="PTHR21442:SF0">
    <property type="entry name" value="CILIA- AND FLAGELLA-ASSOCIATED PROTEIN 206"/>
    <property type="match status" value="1"/>
</dbReference>
<evidence type="ECO:0000256" key="2">
    <source>
        <dbReference type="ARBA" id="ARBA00010500"/>
    </source>
</evidence>
<reference evidence="10" key="1">
    <citation type="submission" date="2017-08" db="EMBL/GenBank/DDBJ databases">
        <authorList>
            <person name="Polle J.E."/>
            <person name="Barry K."/>
            <person name="Cushman J."/>
            <person name="Schmutz J."/>
            <person name="Tran D."/>
            <person name="Hathwaick L.T."/>
            <person name="Yim W.C."/>
            <person name="Jenkins J."/>
            <person name="Mckie-Krisberg Z.M."/>
            <person name="Prochnik S."/>
            <person name="Lindquist E."/>
            <person name="Dockter R.B."/>
            <person name="Adam C."/>
            <person name="Molina H."/>
            <person name="Bunkerborg J."/>
            <person name="Jin E."/>
            <person name="Buchheim M."/>
            <person name="Magnuson J."/>
        </authorList>
    </citation>
    <scope>NUCLEOTIDE SEQUENCE</scope>
    <source>
        <strain evidence="10">CCAP 19/18</strain>
    </source>
</reference>
<comment type="subcellular location">
    <subcellularLocation>
        <location evidence="1">Cytoplasm</location>
        <location evidence="1">Cytoskeleton</location>
        <location evidence="1">Cilium axoneme</location>
    </subcellularLocation>
</comment>
<evidence type="ECO:0000256" key="5">
    <source>
        <dbReference type="ARBA" id="ARBA00022794"/>
    </source>
</evidence>
<name>A0ABQ7GMI0_DUNSA</name>
<protein>
    <recommendedName>
        <fullName evidence="3">Cilia- and flagella-associated protein 206</fullName>
    </recommendedName>
</protein>
<dbReference type="InterPro" id="IPR021897">
    <property type="entry name" value="FAP206"/>
</dbReference>
<evidence type="ECO:0000256" key="1">
    <source>
        <dbReference type="ARBA" id="ARBA00004430"/>
    </source>
</evidence>
<keyword evidence="7" id="KW-0206">Cytoskeleton</keyword>
<evidence type="ECO:0000256" key="8">
    <source>
        <dbReference type="ARBA" id="ARBA00023273"/>
    </source>
</evidence>
<dbReference type="EMBL" id="MU069687">
    <property type="protein sequence ID" value="KAF5835812.1"/>
    <property type="molecule type" value="Genomic_DNA"/>
</dbReference>
<evidence type="ECO:0000256" key="6">
    <source>
        <dbReference type="ARBA" id="ARBA00023069"/>
    </source>
</evidence>
<evidence type="ECO:0000256" key="3">
    <source>
        <dbReference type="ARBA" id="ARBA00021602"/>
    </source>
</evidence>
<comment type="similarity">
    <text evidence="2">Belongs to the CFAP206 family.</text>
</comment>
<evidence type="ECO:0000256" key="9">
    <source>
        <dbReference type="SAM" id="MobiDB-lite"/>
    </source>
</evidence>
<evidence type="ECO:0000313" key="10">
    <source>
        <dbReference type="EMBL" id="KAF5835812.1"/>
    </source>
</evidence>
<keyword evidence="5" id="KW-0970">Cilium biogenesis/degradation</keyword>
<keyword evidence="4" id="KW-0963">Cytoplasm</keyword>
<sequence length="637" mass="70485">MEENLKLVISEGSRVCREHDIKADNSLIAYMACLLEVAAGSSDKGGLASQMEPQQVAQLARRIAGELKQKRSPVLAATKMQIMMDVAFKQQQELVEAGEAERAEQMDMLARAVIHARPPRDNSTKVHEQILARMLEYVATAAGIEGALRDDIAREEVRLAMESVFSFSALARFYTLSEDDRAQQMQELARITLGICLFNREVGRGGYALPPGTSTYMPQANRLLRDIGRHTAELSTEVQGGAAVQRISSRRPKTQSGKAEGEDEKHRAQTESIWAAQALVLFENLGEDLQGGLDTVNTLEAELNHLLLQTQDTVGGANAVSKEAVFPLFNRMGALHMAIAEELRVLVVRQRLYEDLEKARSQAVGISLLQQLSRGKRPGKKTPVEEELEAMAQEAEAMPKGQPPRQPAEGVEFTVPPVSSPPAHTQLTLNGFDAVAIAKQGLLQQGHPSLGCIRLRGEKDEDVSKLYCFASWEALDTFASDPKAIDKGVRAAVARQPVLARLLGLGAEYKVLDVHRILTVVSGPLKVDFGCQTPIHFCERHIDHKYEWNEWALRRRALQLTNLRQKATHSTQTGLSHFKRDTDTQIWVPKAAQVQTPVNKGQTMPKKLRYITGLRGPPSTKMNIVKLDLELGQTHQH</sequence>
<dbReference type="Pfam" id="PF12018">
    <property type="entry name" value="FAP206"/>
    <property type="match status" value="1"/>
</dbReference>
<accession>A0ABQ7GMI0</accession>
<organism evidence="10 11">
    <name type="scientific">Dunaliella salina</name>
    <name type="common">Green alga</name>
    <name type="synonym">Protococcus salinus</name>
    <dbReference type="NCBI Taxonomy" id="3046"/>
    <lineage>
        <taxon>Eukaryota</taxon>
        <taxon>Viridiplantae</taxon>
        <taxon>Chlorophyta</taxon>
        <taxon>core chlorophytes</taxon>
        <taxon>Chlorophyceae</taxon>
        <taxon>CS clade</taxon>
        <taxon>Chlamydomonadales</taxon>
        <taxon>Dunaliellaceae</taxon>
        <taxon>Dunaliella</taxon>
    </lineage>
</organism>
<evidence type="ECO:0000256" key="7">
    <source>
        <dbReference type="ARBA" id="ARBA00023212"/>
    </source>
</evidence>
<evidence type="ECO:0000313" key="11">
    <source>
        <dbReference type="Proteomes" id="UP000815325"/>
    </source>
</evidence>
<comment type="caution">
    <text evidence="10">The sequence shown here is derived from an EMBL/GenBank/DDBJ whole genome shotgun (WGS) entry which is preliminary data.</text>
</comment>
<gene>
    <name evidence="10" type="ORF">DUNSADRAFT_6846</name>
</gene>
<feature type="compositionally biased region" description="Basic and acidic residues" evidence="9">
    <location>
        <begin position="259"/>
        <end position="268"/>
    </location>
</feature>
<evidence type="ECO:0000256" key="4">
    <source>
        <dbReference type="ARBA" id="ARBA00022490"/>
    </source>
</evidence>
<keyword evidence="6" id="KW-0969">Cilium</keyword>
<keyword evidence="8" id="KW-0966">Cell projection</keyword>
<proteinExistence type="inferred from homology"/>
<feature type="region of interest" description="Disordered" evidence="9">
    <location>
        <begin position="239"/>
        <end position="268"/>
    </location>
</feature>